<evidence type="ECO:0000256" key="1">
    <source>
        <dbReference type="SAM" id="MobiDB-lite"/>
    </source>
</evidence>
<name>A0ABY5KV76_9CELL</name>
<dbReference type="InterPro" id="IPR043831">
    <property type="entry name" value="DUF5808"/>
</dbReference>
<dbReference type="Pfam" id="PF19124">
    <property type="entry name" value="DUF5808"/>
    <property type="match status" value="1"/>
</dbReference>
<gene>
    <name evidence="3" type="ORF">NP064_11275</name>
</gene>
<feature type="domain" description="DUF5808" evidence="2">
    <location>
        <begin position="79"/>
        <end position="102"/>
    </location>
</feature>
<dbReference type="EMBL" id="CP101988">
    <property type="protein sequence ID" value="UUI74382.1"/>
    <property type="molecule type" value="Genomic_DNA"/>
</dbReference>
<protein>
    <submittedName>
        <fullName evidence="3">DUF5808 domain-containing protein</fullName>
    </submittedName>
</protein>
<reference evidence="3 4" key="1">
    <citation type="submission" date="2022-07" db="EMBL/GenBank/DDBJ databases">
        <title>Novel species in genus cellulomonas.</title>
        <authorList>
            <person name="Ye L."/>
        </authorList>
    </citation>
    <scope>NUCLEOTIDE SEQUENCE [LARGE SCALE GENOMIC DNA]</scope>
    <source>
        <strain evidence="4">zg-Y338</strain>
    </source>
</reference>
<evidence type="ECO:0000259" key="2">
    <source>
        <dbReference type="Pfam" id="PF19124"/>
    </source>
</evidence>
<evidence type="ECO:0000313" key="3">
    <source>
        <dbReference type="EMBL" id="UUI74382.1"/>
    </source>
</evidence>
<organism evidence="3 4">
    <name type="scientific">Cellulomonas chengniuliangii</name>
    <dbReference type="NCBI Taxonomy" id="2968084"/>
    <lineage>
        <taxon>Bacteria</taxon>
        <taxon>Bacillati</taxon>
        <taxon>Actinomycetota</taxon>
        <taxon>Actinomycetes</taxon>
        <taxon>Micrococcales</taxon>
        <taxon>Cellulomonadaceae</taxon>
        <taxon>Cellulomonas</taxon>
    </lineage>
</organism>
<accession>A0ABY5KV76</accession>
<feature type="region of interest" description="Disordered" evidence="1">
    <location>
        <begin position="1"/>
        <end position="20"/>
    </location>
</feature>
<sequence>MGRHHKAVGSHDGSGTKKGKGGVKDVVRLITIALTITAVVKELRTPHEERTWHGAVVGFVPYDFRRPTLARIRERMWAPQDPHLVNPRVFGLGWTVNLGRLVTLARNRVSAG</sequence>
<evidence type="ECO:0000313" key="4">
    <source>
        <dbReference type="Proteomes" id="UP001316189"/>
    </source>
</evidence>
<keyword evidence="4" id="KW-1185">Reference proteome</keyword>
<proteinExistence type="predicted"/>
<dbReference type="RefSeq" id="WP_227569559.1">
    <property type="nucleotide sequence ID" value="NZ_CP101988.1"/>
</dbReference>
<dbReference type="Proteomes" id="UP001316189">
    <property type="component" value="Chromosome"/>
</dbReference>